<dbReference type="RefSeq" id="WP_028872088.1">
    <property type="nucleotide sequence ID" value="NZ_VOSB01000016.1"/>
</dbReference>
<evidence type="ECO:0000313" key="7">
    <source>
        <dbReference type="Proteomes" id="UP000321938"/>
    </source>
</evidence>
<comment type="subcellular location">
    <subcellularLocation>
        <location evidence="1">Cell outer membrane</location>
    </subcellularLocation>
</comment>
<evidence type="ECO:0000256" key="4">
    <source>
        <dbReference type="PROSITE-ProRule" id="PRU00473"/>
    </source>
</evidence>
<dbReference type="EMBL" id="VOSB01000016">
    <property type="protein sequence ID" value="TXE16670.1"/>
    <property type="molecule type" value="Genomic_DNA"/>
</dbReference>
<dbReference type="Gene3D" id="3.30.1330.60">
    <property type="entry name" value="OmpA-like domain"/>
    <property type="match status" value="1"/>
</dbReference>
<dbReference type="InterPro" id="IPR008969">
    <property type="entry name" value="CarboxyPept-like_regulatory"/>
</dbReference>
<dbReference type="InterPro" id="IPR011990">
    <property type="entry name" value="TPR-like_helical_dom_sf"/>
</dbReference>
<sequence length="655" mass="74364">MKTHKIIYILALSLVFSSGYAQKGKIRQATKEYDNLAYLKTSEILLEVAEKGYTSVDLLQKLANSFYFNNQMEEAAKWYGELMTINENIDSEYYFRYAQALKSVENYTESDKWMKKFADSDRSDLRGRAFSSTVDYLALIDEVSRAFEVNNLDLNTDVSDFGTTQYQNQLIFASSRGGGKNYGWNEQPFLDLFSAEKQENGTYGNVENLDSNINTKYHESTVAFTPDDKVMYFTRNNYFNKKYKKDEDGTNRLKIFKATLNDNNHWDDVESIHFNSDAYSTAHPTINVQGTKMYFASDMLGTLGMSDIFEVDIKEDGSLGDPINLGPSVNTEGQETFPFINSEGDLYFSSNGFNGLGGLDVFVVRDFENKRELKQPMALENIGRPINSPMDDFGYYENLGTKEGFFTSNRDGGKGDDDIYSFTVPECEQTVEGVVRDRETEAPIVGAKVTLLDADINALNQQIVGADGVYKFEKLACEKEYLIRIEADTYATVEQRFTTPNKRQKLELKSVLVKDEIELEPCADLAKILDIPIIYFDFDKFNIRRDAELELQKVLAVLNKYPTMTIDIRSHTDCRATAAYNERLSENRAKSTRQYLIDNGITAVRLTAKGYGESRLVNDCGCEPTNDSACSEAEHQLNRRSEFIITSLNGKKCPE</sequence>
<dbReference type="PANTHER" id="PTHR30329">
    <property type="entry name" value="STATOR ELEMENT OF FLAGELLAR MOTOR COMPLEX"/>
    <property type="match status" value="1"/>
</dbReference>
<dbReference type="PROSITE" id="PS51123">
    <property type="entry name" value="OMPA_2"/>
    <property type="match status" value="1"/>
</dbReference>
<dbReference type="SUPFAM" id="SSF49464">
    <property type="entry name" value="Carboxypeptidase regulatory domain-like"/>
    <property type="match status" value="1"/>
</dbReference>
<keyword evidence="7" id="KW-1185">Reference proteome</keyword>
<protein>
    <submittedName>
        <fullName evidence="6">OmpA family protein</fullName>
    </submittedName>
</protein>
<evidence type="ECO:0000259" key="5">
    <source>
        <dbReference type="PROSITE" id="PS51123"/>
    </source>
</evidence>
<keyword evidence="3" id="KW-0998">Cell outer membrane</keyword>
<accession>A0A5C7B4T5</accession>
<dbReference type="InterPro" id="IPR050330">
    <property type="entry name" value="Bact_OuterMem_StrucFunc"/>
</dbReference>
<reference evidence="6 7" key="1">
    <citation type="submission" date="2019-08" db="EMBL/GenBank/DDBJ databases">
        <title>Genome of Psychroserpens burtonensis ACAM 167.</title>
        <authorList>
            <person name="Bowman J.P."/>
        </authorList>
    </citation>
    <scope>NUCLEOTIDE SEQUENCE [LARGE SCALE GENOMIC DNA]</scope>
    <source>
        <strain evidence="6 7">ACAM 167</strain>
    </source>
</reference>
<dbReference type="SUPFAM" id="SSF103088">
    <property type="entry name" value="OmpA-like"/>
    <property type="match status" value="1"/>
</dbReference>
<organism evidence="6 7">
    <name type="scientific">Psychroserpens burtonensis</name>
    <dbReference type="NCBI Taxonomy" id="49278"/>
    <lineage>
        <taxon>Bacteria</taxon>
        <taxon>Pseudomonadati</taxon>
        <taxon>Bacteroidota</taxon>
        <taxon>Flavobacteriia</taxon>
        <taxon>Flavobacteriales</taxon>
        <taxon>Flavobacteriaceae</taxon>
        <taxon>Psychroserpens</taxon>
    </lineage>
</organism>
<dbReference type="InterPro" id="IPR011659">
    <property type="entry name" value="WD40"/>
</dbReference>
<dbReference type="InterPro" id="IPR006664">
    <property type="entry name" value="OMP_bac"/>
</dbReference>
<name>A0A5C7B4T5_9FLAO</name>
<dbReference type="PANTHER" id="PTHR30329:SF21">
    <property type="entry name" value="LIPOPROTEIN YIAD-RELATED"/>
    <property type="match status" value="1"/>
</dbReference>
<evidence type="ECO:0000256" key="3">
    <source>
        <dbReference type="ARBA" id="ARBA00023237"/>
    </source>
</evidence>
<dbReference type="Pfam" id="PF13620">
    <property type="entry name" value="CarboxypepD_reg"/>
    <property type="match status" value="1"/>
</dbReference>
<dbReference type="SUPFAM" id="SSF82171">
    <property type="entry name" value="DPP6 N-terminal domain-like"/>
    <property type="match status" value="1"/>
</dbReference>
<keyword evidence="2 4" id="KW-0472">Membrane</keyword>
<evidence type="ECO:0000256" key="1">
    <source>
        <dbReference type="ARBA" id="ARBA00004442"/>
    </source>
</evidence>
<dbReference type="InterPro" id="IPR036737">
    <property type="entry name" value="OmpA-like_sf"/>
</dbReference>
<dbReference type="PRINTS" id="PR01021">
    <property type="entry name" value="OMPADOMAIN"/>
</dbReference>
<dbReference type="SUPFAM" id="SSF48452">
    <property type="entry name" value="TPR-like"/>
    <property type="match status" value="1"/>
</dbReference>
<dbReference type="CDD" id="cd07185">
    <property type="entry name" value="OmpA_C-like"/>
    <property type="match status" value="1"/>
</dbReference>
<dbReference type="Gene3D" id="1.25.40.10">
    <property type="entry name" value="Tetratricopeptide repeat domain"/>
    <property type="match status" value="1"/>
</dbReference>
<dbReference type="OrthoDB" id="9809364at2"/>
<evidence type="ECO:0000256" key="2">
    <source>
        <dbReference type="ARBA" id="ARBA00023136"/>
    </source>
</evidence>
<evidence type="ECO:0000313" key="6">
    <source>
        <dbReference type="EMBL" id="TXE16670.1"/>
    </source>
</evidence>
<dbReference type="GO" id="GO:0009279">
    <property type="term" value="C:cell outer membrane"/>
    <property type="evidence" value="ECO:0007669"/>
    <property type="project" value="UniProtKB-SubCell"/>
</dbReference>
<comment type="caution">
    <text evidence="6">The sequence shown here is derived from an EMBL/GenBank/DDBJ whole genome shotgun (WGS) entry which is preliminary data.</text>
</comment>
<proteinExistence type="predicted"/>
<dbReference type="Proteomes" id="UP000321938">
    <property type="component" value="Unassembled WGS sequence"/>
</dbReference>
<dbReference type="Gene3D" id="2.60.40.1120">
    <property type="entry name" value="Carboxypeptidase-like, regulatory domain"/>
    <property type="match status" value="1"/>
</dbReference>
<dbReference type="Pfam" id="PF07676">
    <property type="entry name" value="PD40"/>
    <property type="match status" value="1"/>
</dbReference>
<dbReference type="AlphaFoldDB" id="A0A5C7B4T5"/>
<gene>
    <name evidence="6" type="ORF">ES692_11430</name>
</gene>
<dbReference type="InterPro" id="IPR006665">
    <property type="entry name" value="OmpA-like"/>
</dbReference>
<dbReference type="Pfam" id="PF00691">
    <property type="entry name" value="OmpA"/>
    <property type="match status" value="1"/>
</dbReference>
<dbReference type="STRING" id="1123037.GCA_000425305_02287"/>
<feature type="domain" description="OmpA-like" evidence="5">
    <location>
        <begin position="523"/>
        <end position="649"/>
    </location>
</feature>